<accession>A0ABW2AHZ2</accession>
<evidence type="ECO:0000313" key="1">
    <source>
        <dbReference type="EMBL" id="MFC6706543.1"/>
    </source>
</evidence>
<reference evidence="2" key="1">
    <citation type="journal article" date="2019" name="Int. J. Syst. Evol. Microbiol.">
        <title>The Global Catalogue of Microorganisms (GCM) 10K type strain sequencing project: providing services to taxonomists for standard genome sequencing and annotation.</title>
        <authorList>
            <consortium name="The Broad Institute Genomics Platform"/>
            <consortium name="The Broad Institute Genome Sequencing Center for Infectious Disease"/>
            <person name="Wu L."/>
            <person name="Ma J."/>
        </authorList>
    </citation>
    <scope>NUCLEOTIDE SEQUENCE [LARGE SCALE GENOMIC DNA]</scope>
    <source>
        <strain evidence="2">CCUG 58127</strain>
    </source>
</reference>
<comment type="caution">
    <text evidence="1">The sequence shown here is derived from an EMBL/GenBank/DDBJ whole genome shotgun (WGS) entry which is preliminary data.</text>
</comment>
<organism evidence="1 2">
    <name type="scientific">Flexivirga alba</name>
    <dbReference type="NCBI Taxonomy" id="702742"/>
    <lineage>
        <taxon>Bacteria</taxon>
        <taxon>Bacillati</taxon>
        <taxon>Actinomycetota</taxon>
        <taxon>Actinomycetes</taxon>
        <taxon>Micrococcales</taxon>
        <taxon>Dermacoccaceae</taxon>
        <taxon>Flexivirga</taxon>
    </lineage>
</organism>
<proteinExistence type="predicted"/>
<name>A0ABW2AHZ2_9MICO</name>
<dbReference type="EMBL" id="JBHSWH010000001">
    <property type="protein sequence ID" value="MFC6706543.1"/>
    <property type="molecule type" value="Genomic_DNA"/>
</dbReference>
<evidence type="ECO:0000313" key="2">
    <source>
        <dbReference type="Proteomes" id="UP001596298"/>
    </source>
</evidence>
<dbReference type="Proteomes" id="UP001596298">
    <property type="component" value="Unassembled WGS sequence"/>
</dbReference>
<protein>
    <recommendedName>
        <fullName evidence="3">Helix-turn-helix domain-containing protein</fullName>
    </recommendedName>
</protein>
<evidence type="ECO:0008006" key="3">
    <source>
        <dbReference type="Google" id="ProtNLM"/>
    </source>
</evidence>
<dbReference type="RefSeq" id="WP_382403200.1">
    <property type="nucleotide sequence ID" value="NZ_JBHSWH010000001.1"/>
</dbReference>
<sequence>MPTKDPRWAKHFRLDQHRGISRYVDAAPIRAHIEQLRAAGASMRAIADKAGVSFSQVSKISGGQAHVRRPYAVRIQAVTPAAILARSGADDFVPAVGARRRIEALQAIGHSSTTIAETMADGATADAVRNVKNHPGDWISRANHDRVLRAYKQLWDKPGSSRQTLAAAHRLGFAPPLAWDEETLDDPTAQPWSNDAVDDDLVDEVAVMRAVAGDRVELTATERAEAVGRLAATGLFDNEIGARIRVSGRTVQRIRKAAGIPAGWKEPAA</sequence>
<keyword evidence="2" id="KW-1185">Reference proteome</keyword>
<gene>
    <name evidence="1" type="ORF">ACFQDH_15090</name>
</gene>